<feature type="compositionally biased region" description="Basic and acidic residues" evidence="1">
    <location>
        <begin position="118"/>
        <end position="136"/>
    </location>
</feature>
<evidence type="ECO:0000313" key="2">
    <source>
        <dbReference type="EMBL" id="KAH8033379.1"/>
    </source>
</evidence>
<keyword evidence="3" id="KW-1185">Reference proteome</keyword>
<evidence type="ECO:0000256" key="1">
    <source>
        <dbReference type="SAM" id="MobiDB-lite"/>
    </source>
</evidence>
<comment type="caution">
    <text evidence="2">The sequence shown here is derived from an EMBL/GenBank/DDBJ whole genome shotgun (WGS) entry which is preliminary data.</text>
</comment>
<organism evidence="2 3">
    <name type="scientific">Rhipicephalus microplus</name>
    <name type="common">Cattle tick</name>
    <name type="synonym">Boophilus microplus</name>
    <dbReference type="NCBI Taxonomy" id="6941"/>
    <lineage>
        <taxon>Eukaryota</taxon>
        <taxon>Metazoa</taxon>
        <taxon>Ecdysozoa</taxon>
        <taxon>Arthropoda</taxon>
        <taxon>Chelicerata</taxon>
        <taxon>Arachnida</taxon>
        <taxon>Acari</taxon>
        <taxon>Parasitiformes</taxon>
        <taxon>Ixodida</taxon>
        <taxon>Ixodoidea</taxon>
        <taxon>Ixodidae</taxon>
        <taxon>Rhipicephalinae</taxon>
        <taxon>Rhipicephalus</taxon>
        <taxon>Boophilus</taxon>
    </lineage>
</organism>
<dbReference type="Proteomes" id="UP000821866">
    <property type="component" value="Chromosome 2"/>
</dbReference>
<name>A0A9J6EFZ9_RHIMP</name>
<proteinExistence type="predicted"/>
<reference evidence="2" key="2">
    <citation type="submission" date="2021-09" db="EMBL/GenBank/DDBJ databases">
        <authorList>
            <person name="Jia N."/>
            <person name="Wang J."/>
            <person name="Shi W."/>
            <person name="Du L."/>
            <person name="Sun Y."/>
            <person name="Zhan W."/>
            <person name="Jiang J."/>
            <person name="Wang Q."/>
            <person name="Zhang B."/>
            <person name="Ji P."/>
            <person name="Sakyi L.B."/>
            <person name="Cui X."/>
            <person name="Yuan T."/>
            <person name="Jiang B."/>
            <person name="Yang W."/>
            <person name="Lam T.T.-Y."/>
            <person name="Chang Q."/>
            <person name="Ding S."/>
            <person name="Wang X."/>
            <person name="Zhu J."/>
            <person name="Ruan X."/>
            <person name="Zhao L."/>
            <person name="Wei J."/>
            <person name="Que T."/>
            <person name="Du C."/>
            <person name="Cheng J."/>
            <person name="Dai P."/>
            <person name="Han X."/>
            <person name="Huang E."/>
            <person name="Gao Y."/>
            <person name="Liu J."/>
            <person name="Shao H."/>
            <person name="Ye R."/>
            <person name="Li L."/>
            <person name="Wei W."/>
            <person name="Wang X."/>
            <person name="Wang C."/>
            <person name="Huo Q."/>
            <person name="Li W."/>
            <person name="Guo W."/>
            <person name="Chen H."/>
            <person name="Chen S."/>
            <person name="Zhou L."/>
            <person name="Zhou L."/>
            <person name="Ni X."/>
            <person name="Tian J."/>
            <person name="Zhou Y."/>
            <person name="Sheng Y."/>
            <person name="Liu T."/>
            <person name="Pan Y."/>
            <person name="Xia L."/>
            <person name="Li J."/>
            <person name="Zhao F."/>
            <person name="Cao W."/>
        </authorList>
    </citation>
    <scope>NUCLEOTIDE SEQUENCE</scope>
    <source>
        <strain evidence="2">Rmic-2018</strain>
        <tissue evidence="2">Larvae</tissue>
    </source>
</reference>
<sequence length="211" mass="23388">MQILATRKTVETNSAKRTALETTLERIAAGRCAGGQNAQVFSAAATKVPPSARLNVDNVFLMLPSQAEQGCDTRRFRIELAIEAHHSVYALLGRSTRAAAACARRQNPDVRDHEAEALREAARRRRQDPSKNERPNRHGNGARTLPYAKRHGCGAKRISKTSENAFLYARRGPWRPRRDGKVFSVCGRAGAALAVDSTQTSYYGYTYGWMK</sequence>
<accession>A0A9J6EFZ9</accession>
<dbReference type="AlphaFoldDB" id="A0A9J6EFZ9"/>
<evidence type="ECO:0000313" key="3">
    <source>
        <dbReference type="Proteomes" id="UP000821866"/>
    </source>
</evidence>
<protein>
    <submittedName>
        <fullName evidence="2">Uncharacterized protein</fullName>
    </submittedName>
</protein>
<gene>
    <name evidence="2" type="ORF">HPB51_011568</name>
</gene>
<reference evidence="2" key="1">
    <citation type="journal article" date="2020" name="Cell">
        <title>Large-Scale Comparative Analyses of Tick Genomes Elucidate Their Genetic Diversity and Vector Capacities.</title>
        <authorList>
            <consortium name="Tick Genome and Microbiome Consortium (TIGMIC)"/>
            <person name="Jia N."/>
            <person name="Wang J."/>
            <person name="Shi W."/>
            <person name="Du L."/>
            <person name="Sun Y."/>
            <person name="Zhan W."/>
            <person name="Jiang J.F."/>
            <person name="Wang Q."/>
            <person name="Zhang B."/>
            <person name="Ji P."/>
            <person name="Bell-Sakyi L."/>
            <person name="Cui X.M."/>
            <person name="Yuan T.T."/>
            <person name="Jiang B.G."/>
            <person name="Yang W.F."/>
            <person name="Lam T.T."/>
            <person name="Chang Q.C."/>
            <person name="Ding S.J."/>
            <person name="Wang X.J."/>
            <person name="Zhu J.G."/>
            <person name="Ruan X.D."/>
            <person name="Zhao L."/>
            <person name="Wei J.T."/>
            <person name="Ye R.Z."/>
            <person name="Que T.C."/>
            <person name="Du C.H."/>
            <person name="Zhou Y.H."/>
            <person name="Cheng J.X."/>
            <person name="Dai P.F."/>
            <person name="Guo W.B."/>
            <person name="Han X.H."/>
            <person name="Huang E.J."/>
            <person name="Li L.F."/>
            <person name="Wei W."/>
            <person name="Gao Y.C."/>
            <person name="Liu J.Z."/>
            <person name="Shao H.Z."/>
            <person name="Wang X."/>
            <person name="Wang C.C."/>
            <person name="Yang T.C."/>
            <person name="Huo Q.B."/>
            <person name="Li W."/>
            <person name="Chen H.Y."/>
            <person name="Chen S.E."/>
            <person name="Zhou L.G."/>
            <person name="Ni X.B."/>
            <person name="Tian J.H."/>
            <person name="Sheng Y."/>
            <person name="Liu T."/>
            <person name="Pan Y.S."/>
            <person name="Xia L.Y."/>
            <person name="Li J."/>
            <person name="Zhao F."/>
            <person name="Cao W.C."/>
        </authorList>
    </citation>
    <scope>NUCLEOTIDE SEQUENCE</scope>
    <source>
        <strain evidence="2">Rmic-2018</strain>
    </source>
</reference>
<feature type="region of interest" description="Disordered" evidence="1">
    <location>
        <begin position="118"/>
        <end position="147"/>
    </location>
</feature>
<dbReference type="EMBL" id="JABSTU010000004">
    <property type="protein sequence ID" value="KAH8033379.1"/>
    <property type="molecule type" value="Genomic_DNA"/>
</dbReference>